<sequence length="200" mass="21874">MGAVYPRSQRLKSAMLEYFIAVVHLCHHVMELSRKTVFGQWASSMTTSLKGYDTASDSNSGQSVIDYRYTRDPEDLVELENIDSNAPLDSHVYSRYTAPNTTRFEVILRTFFGSDAITYSTGLSASHAMLILLNPKRIFIGDGYHGCHGVAYFAAKARARGAYLTVDATFATPPLPNPLAYGADIGMHSDTKYVGGDAAG</sequence>
<protein>
    <recommendedName>
        <fullName evidence="6">PLP-dependent transferase</fullName>
    </recommendedName>
</protein>
<keyword evidence="5" id="KW-1185">Reference proteome</keyword>
<reference evidence="4 5" key="1">
    <citation type="submission" date="2018-02" db="EMBL/GenBank/DDBJ databases">
        <title>The genomes of Aspergillus section Nigri reveals drivers in fungal speciation.</title>
        <authorList>
            <consortium name="DOE Joint Genome Institute"/>
            <person name="Vesth T.C."/>
            <person name="Nybo J."/>
            <person name="Theobald S."/>
            <person name="Brandl J."/>
            <person name="Frisvad J.C."/>
            <person name="Nielsen K.F."/>
            <person name="Lyhne E.K."/>
            <person name="Kogle M.E."/>
            <person name="Kuo A."/>
            <person name="Riley R."/>
            <person name="Clum A."/>
            <person name="Nolan M."/>
            <person name="Lipzen A."/>
            <person name="Salamov A."/>
            <person name="Henrissat B."/>
            <person name="Wiebenga A."/>
            <person name="De vries R.P."/>
            <person name="Grigoriev I.V."/>
            <person name="Mortensen U.H."/>
            <person name="Andersen M.R."/>
            <person name="Baker S.E."/>
        </authorList>
    </citation>
    <scope>NUCLEOTIDE SEQUENCE [LARGE SCALE GENOMIC DNA]</scope>
    <source>
        <strain evidence="4 5">CBS 121057</strain>
    </source>
</reference>
<dbReference type="InterPro" id="IPR000277">
    <property type="entry name" value="Cys/Met-Metab_PyrdxlP-dep_enz"/>
</dbReference>
<evidence type="ECO:0000256" key="1">
    <source>
        <dbReference type="ARBA" id="ARBA00001933"/>
    </source>
</evidence>
<dbReference type="InterPro" id="IPR015421">
    <property type="entry name" value="PyrdxlP-dep_Trfase_major"/>
</dbReference>
<comment type="similarity">
    <text evidence="3">Belongs to the trans-sulfuration enzymes family.</text>
</comment>
<dbReference type="STRING" id="1448318.A0A319EZL8"/>
<dbReference type="PANTHER" id="PTHR11808:SF35">
    <property type="entry name" value="CYSTATHIONINE GAMMA-SYNTHASE (AFU_ORTHOLOGUE AFUA_7G01590)"/>
    <property type="match status" value="1"/>
</dbReference>
<dbReference type="Gene3D" id="3.40.640.10">
    <property type="entry name" value="Type I PLP-dependent aspartate aminotransferase-like (Major domain)"/>
    <property type="match status" value="2"/>
</dbReference>
<dbReference type="Pfam" id="PF01053">
    <property type="entry name" value="Cys_Met_Meta_PP"/>
    <property type="match status" value="1"/>
</dbReference>
<gene>
    <name evidence="4" type="ORF">BO78DRAFT_428386</name>
</gene>
<name>A0A319EZL8_ASPSB</name>
<evidence type="ECO:0000256" key="3">
    <source>
        <dbReference type="RuleBase" id="RU362118"/>
    </source>
</evidence>
<dbReference type="PANTHER" id="PTHR11808">
    <property type="entry name" value="TRANS-SULFURATION ENZYME FAMILY MEMBER"/>
    <property type="match status" value="1"/>
</dbReference>
<dbReference type="Proteomes" id="UP000248423">
    <property type="component" value="Unassembled WGS sequence"/>
</dbReference>
<accession>A0A319EZL8</accession>
<evidence type="ECO:0000313" key="4">
    <source>
        <dbReference type="EMBL" id="PYI08009.1"/>
    </source>
</evidence>
<dbReference type="GO" id="GO:0030170">
    <property type="term" value="F:pyridoxal phosphate binding"/>
    <property type="evidence" value="ECO:0007669"/>
    <property type="project" value="InterPro"/>
</dbReference>
<evidence type="ECO:0008006" key="6">
    <source>
        <dbReference type="Google" id="ProtNLM"/>
    </source>
</evidence>
<dbReference type="EMBL" id="KZ826337">
    <property type="protein sequence ID" value="PYI08009.1"/>
    <property type="molecule type" value="Genomic_DNA"/>
</dbReference>
<keyword evidence="2 3" id="KW-0663">Pyridoxal phosphate</keyword>
<comment type="cofactor">
    <cofactor evidence="1 3">
        <name>pyridoxal 5'-phosphate</name>
        <dbReference type="ChEBI" id="CHEBI:597326"/>
    </cofactor>
</comment>
<dbReference type="OrthoDB" id="5093896at2759"/>
<dbReference type="SUPFAM" id="SSF53383">
    <property type="entry name" value="PLP-dependent transferases"/>
    <property type="match status" value="1"/>
</dbReference>
<dbReference type="GO" id="GO:0016846">
    <property type="term" value="F:carbon-sulfur lyase activity"/>
    <property type="evidence" value="ECO:0007669"/>
    <property type="project" value="TreeGrafter"/>
</dbReference>
<proteinExistence type="inferred from homology"/>
<dbReference type="GO" id="GO:0019346">
    <property type="term" value="P:transsulfuration"/>
    <property type="evidence" value="ECO:0007669"/>
    <property type="project" value="InterPro"/>
</dbReference>
<dbReference type="VEuPathDB" id="FungiDB:BO78DRAFT_428386"/>
<dbReference type="AlphaFoldDB" id="A0A319EZL8"/>
<organism evidence="4 5">
    <name type="scientific">Aspergillus sclerotiicarbonarius (strain CBS 121057 / IBT 28362)</name>
    <dbReference type="NCBI Taxonomy" id="1448318"/>
    <lineage>
        <taxon>Eukaryota</taxon>
        <taxon>Fungi</taxon>
        <taxon>Dikarya</taxon>
        <taxon>Ascomycota</taxon>
        <taxon>Pezizomycotina</taxon>
        <taxon>Eurotiomycetes</taxon>
        <taxon>Eurotiomycetidae</taxon>
        <taxon>Eurotiales</taxon>
        <taxon>Aspergillaceae</taxon>
        <taxon>Aspergillus</taxon>
        <taxon>Aspergillus subgen. Circumdati</taxon>
    </lineage>
</organism>
<evidence type="ECO:0000313" key="5">
    <source>
        <dbReference type="Proteomes" id="UP000248423"/>
    </source>
</evidence>
<dbReference type="GO" id="GO:0005737">
    <property type="term" value="C:cytoplasm"/>
    <property type="evidence" value="ECO:0007669"/>
    <property type="project" value="TreeGrafter"/>
</dbReference>
<evidence type="ECO:0000256" key="2">
    <source>
        <dbReference type="ARBA" id="ARBA00022898"/>
    </source>
</evidence>
<dbReference type="InterPro" id="IPR015424">
    <property type="entry name" value="PyrdxlP-dep_Trfase"/>
</dbReference>